<reference evidence="1 2" key="1">
    <citation type="journal article" date="2023" name="BMC Biotechnol.">
        <title>Vitis rotundifolia cv Carlos genome sequencing.</title>
        <authorList>
            <person name="Huff M."/>
            <person name="Hulse-Kemp A."/>
            <person name="Scheffler B."/>
            <person name="Youngblood R."/>
            <person name="Simpson S."/>
            <person name="Babiker E."/>
            <person name="Staton M."/>
        </authorList>
    </citation>
    <scope>NUCLEOTIDE SEQUENCE [LARGE SCALE GENOMIC DNA]</scope>
    <source>
        <tissue evidence="1">Leaf</tissue>
    </source>
</reference>
<evidence type="ECO:0008006" key="3">
    <source>
        <dbReference type="Google" id="ProtNLM"/>
    </source>
</evidence>
<protein>
    <recommendedName>
        <fullName evidence="3">HMA domain-containing protein</fullName>
    </recommendedName>
</protein>
<comment type="caution">
    <text evidence="1">The sequence shown here is derived from an EMBL/GenBank/DDBJ whole genome shotgun (WGS) entry which is preliminary data.</text>
</comment>
<dbReference type="PANTHER" id="PTHR47294">
    <property type="entry name" value="OS08G0431150 PROTEIN"/>
    <property type="match status" value="1"/>
</dbReference>
<gene>
    <name evidence="1" type="ORF">PVL29_000290</name>
</gene>
<sequence>MAVVNGVKKELPIIGFKKPRRSQIHRTTLASVESLTIPLIQEVVISADFQCAECQKRIADIISRMNAEMESVEVNVLEKKVTLTCRYPIIEVPTRQVAAIYRNPFRKVALIKQIFRNP</sequence>
<evidence type="ECO:0000313" key="2">
    <source>
        <dbReference type="Proteomes" id="UP001168098"/>
    </source>
</evidence>
<dbReference type="EMBL" id="JARBHA010000001">
    <property type="protein sequence ID" value="KAJ9708155.1"/>
    <property type="molecule type" value="Genomic_DNA"/>
</dbReference>
<accession>A0AA39AJH3</accession>
<dbReference type="GO" id="GO:0046872">
    <property type="term" value="F:metal ion binding"/>
    <property type="evidence" value="ECO:0007669"/>
    <property type="project" value="InterPro"/>
</dbReference>
<name>A0AA39AJH3_VITRO</name>
<organism evidence="1 2">
    <name type="scientific">Vitis rotundifolia</name>
    <name type="common">Muscadine grape</name>
    <dbReference type="NCBI Taxonomy" id="103349"/>
    <lineage>
        <taxon>Eukaryota</taxon>
        <taxon>Viridiplantae</taxon>
        <taxon>Streptophyta</taxon>
        <taxon>Embryophyta</taxon>
        <taxon>Tracheophyta</taxon>
        <taxon>Spermatophyta</taxon>
        <taxon>Magnoliopsida</taxon>
        <taxon>eudicotyledons</taxon>
        <taxon>Gunneridae</taxon>
        <taxon>Pentapetalae</taxon>
        <taxon>rosids</taxon>
        <taxon>Vitales</taxon>
        <taxon>Vitaceae</taxon>
        <taxon>Viteae</taxon>
        <taxon>Vitis</taxon>
    </lineage>
</organism>
<dbReference type="SUPFAM" id="SSF55008">
    <property type="entry name" value="HMA, heavy metal-associated domain"/>
    <property type="match status" value="1"/>
</dbReference>
<proteinExistence type="predicted"/>
<dbReference type="InterPro" id="IPR036163">
    <property type="entry name" value="HMA_dom_sf"/>
</dbReference>
<dbReference type="Proteomes" id="UP001168098">
    <property type="component" value="Unassembled WGS sequence"/>
</dbReference>
<dbReference type="PANTHER" id="PTHR47294:SF6">
    <property type="entry name" value="HMA DOMAIN-CONTAINING PROTEIN"/>
    <property type="match status" value="1"/>
</dbReference>
<evidence type="ECO:0000313" key="1">
    <source>
        <dbReference type="EMBL" id="KAJ9708155.1"/>
    </source>
</evidence>
<dbReference type="AlphaFoldDB" id="A0AA39AJH3"/>
<dbReference type="Gene3D" id="3.30.70.100">
    <property type="match status" value="1"/>
</dbReference>
<keyword evidence="2" id="KW-1185">Reference proteome</keyword>